<gene>
    <name evidence="2" type="ORF">BO78DRAFT_116481</name>
</gene>
<keyword evidence="1" id="KW-0472">Membrane</keyword>
<dbReference type="AlphaFoldDB" id="A0A319ES10"/>
<dbReference type="EMBL" id="KZ826349">
    <property type="protein sequence ID" value="PYI06524.1"/>
    <property type="molecule type" value="Genomic_DNA"/>
</dbReference>
<name>A0A319ES10_ASPSB</name>
<dbReference type="VEuPathDB" id="FungiDB:BO78DRAFT_116481"/>
<keyword evidence="1" id="KW-0812">Transmembrane</keyword>
<feature type="transmembrane region" description="Helical" evidence="1">
    <location>
        <begin position="35"/>
        <end position="51"/>
    </location>
</feature>
<organism evidence="2 3">
    <name type="scientific">Aspergillus sclerotiicarbonarius (strain CBS 121057 / IBT 28362)</name>
    <dbReference type="NCBI Taxonomy" id="1448318"/>
    <lineage>
        <taxon>Eukaryota</taxon>
        <taxon>Fungi</taxon>
        <taxon>Dikarya</taxon>
        <taxon>Ascomycota</taxon>
        <taxon>Pezizomycotina</taxon>
        <taxon>Eurotiomycetes</taxon>
        <taxon>Eurotiomycetidae</taxon>
        <taxon>Eurotiales</taxon>
        <taxon>Aspergillaceae</taxon>
        <taxon>Aspergillus</taxon>
        <taxon>Aspergillus subgen. Circumdati</taxon>
    </lineage>
</organism>
<protein>
    <submittedName>
        <fullName evidence="2">Uncharacterized protein</fullName>
    </submittedName>
</protein>
<keyword evidence="1" id="KW-1133">Transmembrane helix</keyword>
<dbReference type="Proteomes" id="UP000248423">
    <property type="component" value="Unassembled WGS sequence"/>
</dbReference>
<accession>A0A319ES10</accession>
<evidence type="ECO:0000313" key="3">
    <source>
        <dbReference type="Proteomes" id="UP000248423"/>
    </source>
</evidence>
<keyword evidence="3" id="KW-1185">Reference proteome</keyword>
<reference evidence="2 3" key="1">
    <citation type="submission" date="2018-02" db="EMBL/GenBank/DDBJ databases">
        <title>The genomes of Aspergillus section Nigri reveals drivers in fungal speciation.</title>
        <authorList>
            <consortium name="DOE Joint Genome Institute"/>
            <person name="Vesth T.C."/>
            <person name="Nybo J."/>
            <person name="Theobald S."/>
            <person name="Brandl J."/>
            <person name="Frisvad J.C."/>
            <person name="Nielsen K.F."/>
            <person name="Lyhne E.K."/>
            <person name="Kogle M.E."/>
            <person name="Kuo A."/>
            <person name="Riley R."/>
            <person name="Clum A."/>
            <person name="Nolan M."/>
            <person name="Lipzen A."/>
            <person name="Salamov A."/>
            <person name="Henrissat B."/>
            <person name="Wiebenga A."/>
            <person name="De vries R.P."/>
            <person name="Grigoriev I.V."/>
            <person name="Mortensen U.H."/>
            <person name="Andersen M.R."/>
            <person name="Baker S.E."/>
        </authorList>
    </citation>
    <scope>NUCLEOTIDE SEQUENCE [LARGE SCALE GENOMIC DNA]</scope>
    <source>
        <strain evidence="2 3">CBS 121057</strain>
    </source>
</reference>
<proteinExistence type="predicted"/>
<evidence type="ECO:0000313" key="2">
    <source>
        <dbReference type="EMBL" id="PYI06524.1"/>
    </source>
</evidence>
<evidence type="ECO:0000256" key="1">
    <source>
        <dbReference type="SAM" id="Phobius"/>
    </source>
</evidence>
<feature type="transmembrane region" description="Helical" evidence="1">
    <location>
        <begin position="12"/>
        <end position="29"/>
    </location>
</feature>
<sequence length="58" mass="7084">MDGRRINIQLYYIYVYIYIFLSFHCSPTIDSLLPSLLLNFSWLALFMYLLYTTTLHRR</sequence>